<protein>
    <submittedName>
        <fullName evidence="2">Maleylpyruvate isomerase family mycothiol-dependent enzyme</fullName>
    </submittedName>
</protein>
<reference evidence="2 3" key="1">
    <citation type="submission" date="2024-03" db="EMBL/GenBank/DDBJ databases">
        <title>Actinomycetospora sp. OC33-EN08, a novel actinomycete isolated from wild orchid (Aerides multiflora).</title>
        <authorList>
            <person name="Suriyachadkun C."/>
        </authorList>
    </citation>
    <scope>NUCLEOTIDE SEQUENCE [LARGE SCALE GENOMIC DNA]</scope>
    <source>
        <strain evidence="2 3">OC33-EN08</strain>
    </source>
</reference>
<keyword evidence="2" id="KW-0413">Isomerase</keyword>
<dbReference type="InterPro" id="IPR017517">
    <property type="entry name" value="Maleyloyr_isom"/>
</dbReference>
<dbReference type="RefSeq" id="WP_337694270.1">
    <property type="nucleotide sequence ID" value="NZ_JBBEGN010000002.1"/>
</dbReference>
<dbReference type="InterPro" id="IPR034660">
    <property type="entry name" value="DinB/YfiT-like"/>
</dbReference>
<dbReference type="Proteomes" id="UP001385809">
    <property type="component" value="Unassembled WGS sequence"/>
</dbReference>
<dbReference type="Pfam" id="PF11716">
    <property type="entry name" value="MDMPI_N"/>
    <property type="match status" value="1"/>
</dbReference>
<comment type="caution">
    <text evidence="2">The sequence shown here is derived from an EMBL/GenBank/DDBJ whole genome shotgun (WGS) entry which is preliminary data.</text>
</comment>
<dbReference type="InterPro" id="IPR024344">
    <property type="entry name" value="MDMPI_metal-binding"/>
</dbReference>
<evidence type="ECO:0000313" key="2">
    <source>
        <dbReference type="EMBL" id="MEJ2867501.1"/>
    </source>
</evidence>
<organism evidence="2 3">
    <name type="scientific">Actinomycetospora aurantiaca</name>
    <dbReference type="NCBI Taxonomy" id="3129233"/>
    <lineage>
        <taxon>Bacteria</taxon>
        <taxon>Bacillati</taxon>
        <taxon>Actinomycetota</taxon>
        <taxon>Actinomycetes</taxon>
        <taxon>Pseudonocardiales</taxon>
        <taxon>Pseudonocardiaceae</taxon>
        <taxon>Actinomycetospora</taxon>
    </lineage>
</organism>
<evidence type="ECO:0000259" key="1">
    <source>
        <dbReference type="Pfam" id="PF11716"/>
    </source>
</evidence>
<keyword evidence="3" id="KW-1185">Reference proteome</keyword>
<feature type="domain" description="Mycothiol-dependent maleylpyruvate isomerase metal-binding" evidence="1">
    <location>
        <begin position="13"/>
        <end position="106"/>
    </location>
</feature>
<sequence>MIGVDPIEEWGGAQRRVIALLANATEEQVGRRVPACPDWTVRDLFSHMVGLGSDVVAGDEPDDHNAAWTARQVEARRDSSVAELIAEWEATAEPLQAWMREHGPRPLGDVIIHEQDLRGALGVPGGKDSAGVAAIRDRFAPRVGARLPEGTTLGLVGRHWSWASDGGDPEQADVVLHADEFELHRACLARRSAAQLRSWTTKGDVEPVLGAFATLGDLPEEDRSE</sequence>
<name>A0ABU8MKL6_9PSEU</name>
<dbReference type="EMBL" id="JBBEGN010000002">
    <property type="protein sequence ID" value="MEJ2867501.1"/>
    <property type="molecule type" value="Genomic_DNA"/>
</dbReference>
<dbReference type="SUPFAM" id="SSF109854">
    <property type="entry name" value="DinB/YfiT-like putative metalloenzymes"/>
    <property type="match status" value="1"/>
</dbReference>
<dbReference type="NCBIfam" id="TIGR03083">
    <property type="entry name" value="maleylpyruvate isomerase family mycothiol-dependent enzyme"/>
    <property type="match status" value="1"/>
</dbReference>
<accession>A0ABU8MKL6</accession>
<proteinExistence type="predicted"/>
<evidence type="ECO:0000313" key="3">
    <source>
        <dbReference type="Proteomes" id="UP001385809"/>
    </source>
</evidence>
<gene>
    <name evidence="2" type="ORF">WCD74_06970</name>
</gene>
<dbReference type="Gene3D" id="1.20.120.450">
    <property type="entry name" value="dinb family like domain"/>
    <property type="match status" value="1"/>
</dbReference>
<dbReference type="GO" id="GO:0016853">
    <property type="term" value="F:isomerase activity"/>
    <property type="evidence" value="ECO:0007669"/>
    <property type="project" value="UniProtKB-KW"/>
</dbReference>